<dbReference type="EMBL" id="CP117411">
    <property type="protein sequence ID" value="WCT74216.1"/>
    <property type="molecule type" value="Genomic_DNA"/>
</dbReference>
<proteinExistence type="predicted"/>
<evidence type="ECO:0000313" key="1">
    <source>
        <dbReference type="EMBL" id="WCT74216.1"/>
    </source>
</evidence>
<organism evidence="1 2">
    <name type="scientific">Sphingomonas naphthae</name>
    <dbReference type="NCBI Taxonomy" id="1813468"/>
    <lineage>
        <taxon>Bacteria</taxon>
        <taxon>Pseudomonadati</taxon>
        <taxon>Pseudomonadota</taxon>
        <taxon>Alphaproteobacteria</taxon>
        <taxon>Sphingomonadales</taxon>
        <taxon>Sphingomonadaceae</taxon>
        <taxon>Sphingomonas</taxon>
    </lineage>
</organism>
<dbReference type="RefSeq" id="WP_273689081.1">
    <property type="nucleotide sequence ID" value="NZ_CP117411.1"/>
</dbReference>
<sequence length="99" mass="10656">MRLPLILIALATLPLAGCDVVRQILPHNKTTALEASEAMTACGIDPDDIAWRVDGAGAFFYGRKSAGDEALPTAQTDCLTKWARDNRIAISTIARSDEQ</sequence>
<gene>
    <name evidence="1" type="ORF">PQ455_03010</name>
</gene>
<name>A0ABY7TNB0_9SPHN</name>
<dbReference type="Proteomes" id="UP001220395">
    <property type="component" value="Chromosome"/>
</dbReference>
<evidence type="ECO:0008006" key="3">
    <source>
        <dbReference type="Google" id="ProtNLM"/>
    </source>
</evidence>
<evidence type="ECO:0000313" key="2">
    <source>
        <dbReference type="Proteomes" id="UP001220395"/>
    </source>
</evidence>
<reference evidence="1 2" key="1">
    <citation type="submission" date="2023-02" db="EMBL/GenBank/DDBJ databases">
        <title>Genome sequence of Sphingomonas naphthae.</title>
        <authorList>
            <person name="Kim S."/>
            <person name="Heo J."/>
            <person name="Kwon S.-W."/>
        </authorList>
    </citation>
    <scope>NUCLEOTIDE SEQUENCE [LARGE SCALE GENOMIC DNA]</scope>
    <source>
        <strain evidence="1 2">KACC 18716</strain>
    </source>
</reference>
<protein>
    <recommendedName>
        <fullName evidence="3">Lipoprotein</fullName>
    </recommendedName>
</protein>
<keyword evidence="2" id="KW-1185">Reference proteome</keyword>
<accession>A0ABY7TNB0</accession>